<gene>
    <name evidence="7" type="ORF">S12H4_02591</name>
</gene>
<dbReference type="GO" id="GO:0003676">
    <property type="term" value="F:nucleic acid binding"/>
    <property type="evidence" value="ECO:0007669"/>
    <property type="project" value="InterPro"/>
</dbReference>
<dbReference type="Gene3D" id="3.40.50.300">
    <property type="entry name" value="P-loop containing nucleotide triphosphate hydrolases"/>
    <property type="match status" value="1"/>
</dbReference>
<dbReference type="GO" id="GO:0005524">
    <property type="term" value="F:ATP binding"/>
    <property type="evidence" value="ECO:0007669"/>
    <property type="project" value="UniProtKB-KW"/>
</dbReference>
<evidence type="ECO:0000259" key="6">
    <source>
        <dbReference type="PROSITE" id="PS51195"/>
    </source>
</evidence>
<dbReference type="AlphaFoldDB" id="X1QFI4"/>
<keyword evidence="4" id="KW-0067">ATP-binding</keyword>
<reference evidence="7" key="1">
    <citation type="journal article" date="2014" name="Front. Microbiol.">
        <title>High frequency of phylogenetically diverse reductive dehalogenase-homologous genes in deep subseafloor sedimentary metagenomes.</title>
        <authorList>
            <person name="Kawai M."/>
            <person name="Futagami T."/>
            <person name="Toyoda A."/>
            <person name="Takaki Y."/>
            <person name="Nishi S."/>
            <person name="Hori S."/>
            <person name="Arai W."/>
            <person name="Tsubouchi T."/>
            <person name="Morono Y."/>
            <person name="Uchiyama I."/>
            <person name="Ito T."/>
            <person name="Fujiyama A."/>
            <person name="Inagaki F."/>
            <person name="Takami H."/>
        </authorList>
    </citation>
    <scope>NUCLEOTIDE SEQUENCE</scope>
    <source>
        <strain evidence="7">Expedition CK06-06</strain>
    </source>
</reference>
<dbReference type="Pfam" id="PF00270">
    <property type="entry name" value="DEAD"/>
    <property type="match status" value="1"/>
</dbReference>
<feature type="domain" description="Helicase ATP-binding" evidence="5">
    <location>
        <begin position="32"/>
        <end position="199"/>
    </location>
</feature>
<dbReference type="GO" id="GO:0005829">
    <property type="term" value="C:cytosol"/>
    <property type="evidence" value="ECO:0007669"/>
    <property type="project" value="TreeGrafter"/>
</dbReference>
<organism evidence="7">
    <name type="scientific">marine sediment metagenome</name>
    <dbReference type="NCBI Taxonomy" id="412755"/>
    <lineage>
        <taxon>unclassified sequences</taxon>
        <taxon>metagenomes</taxon>
        <taxon>ecological metagenomes</taxon>
    </lineage>
</organism>
<sequence>MNFTELGINEHNANALKKVNIDKPTPVQLKAIPLILKGQNIMAQARTGSGKTLAFILPIIEKLKFTRNEALILVPTRELANQIYEVVRDLGDSRVKAFPIYGGVSINNQINKLENGISIIIGTPGRIIDLYKRRKLRLNEIRFVVVDEADRMFDMGFTPDVKYILNQIHSEYQFMLFSATFDNRIRELVKKYSKNSFEFLNLSRDNLTVGNTKQFYYLIERYGDKLKTFLKILRREKPDHLLVFVNTKRTAA</sequence>
<dbReference type="EMBL" id="BARW01000650">
    <property type="protein sequence ID" value="GAI67262.1"/>
    <property type="molecule type" value="Genomic_DNA"/>
</dbReference>
<evidence type="ECO:0000256" key="4">
    <source>
        <dbReference type="ARBA" id="ARBA00022840"/>
    </source>
</evidence>
<dbReference type="GO" id="GO:0003724">
    <property type="term" value="F:RNA helicase activity"/>
    <property type="evidence" value="ECO:0007669"/>
    <property type="project" value="InterPro"/>
</dbReference>
<dbReference type="PANTHER" id="PTHR47959">
    <property type="entry name" value="ATP-DEPENDENT RNA HELICASE RHLE-RELATED"/>
    <property type="match status" value="1"/>
</dbReference>
<evidence type="ECO:0000313" key="7">
    <source>
        <dbReference type="EMBL" id="GAI67262.1"/>
    </source>
</evidence>
<dbReference type="InterPro" id="IPR000629">
    <property type="entry name" value="RNA-helicase_DEAD-box_CS"/>
</dbReference>
<dbReference type="InterPro" id="IPR011545">
    <property type="entry name" value="DEAD/DEAH_box_helicase_dom"/>
</dbReference>
<dbReference type="PROSITE" id="PS00039">
    <property type="entry name" value="DEAD_ATP_HELICASE"/>
    <property type="match status" value="1"/>
</dbReference>
<dbReference type="SMART" id="SM00487">
    <property type="entry name" value="DEXDc"/>
    <property type="match status" value="1"/>
</dbReference>
<evidence type="ECO:0000256" key="1">
    <source>
        <dbReference type="ARBA" id="ARBA00022741"/>
    </source>
</evidence>
<dbReference type="GO" id="GO:0016787">
    <property type="term" value="F:hydrolase activity"/>
    <property type="evidence" value="ECO:0007669"/>
    <property type="project" value="UniProtKB-KW"/>
</dbReference>
<comment type="caution">
    <text evidence="7">The sequence shown here is derived from an EMBL/GenBank/DDBJ whole genome shotgun (WGS) entry which is preliminary data.</text>
</comment>
<keyword evidence="2" id="KW-0378">Hydrolase</keyword>
<feature type="domain" description="DEAD-box RNA helicase Q" evidence="6">
    <location>
        <begin position="1"/>
        <end position="29"/>
    </location>
</feature>
<dbReference type="PANTHER" id="PTHR47959:SF13">
    <property type="entry name" value="ATP-DEPENDENT RNA HELICASE RHLE"/>
    <property type="match status" value="1"/>
</dbReference>
<dbReference type="InterPro" id="IPR044742">
    <property type="entry name" value="DEAD/DEAH_RhlB"/>
</dbReference>
<evidence type="ECO:0000256" key="2">
    <source>
        <dbReference type="ARBA" id="ARBA00022801"/>
    </source>
</evidence>
<dbReference type="SUPFAM" id="SSF52540">
    <property type="entry name" value="P-loop containing nucleoside triphosphate hydrolases"/>
    <property type="match status" value="1"/>
</dbReference>
<dbReference type="PROSITE" id="PS51195">
    <property type="entry name" value="Q_MOTIF"/>
    <property type="match status" value="1"/>
</dbReference>
<keyword evidence="3" id="KW-0347">Helicase</keyword>
<dbReference type="PROSITE" id="PS51192">
    <property type="entry name" value="HELICASE_ATP_BIND_1"/>
    <property type="match status" value="1"/>
</dbReference>
<evidence type="ECO:0008006" key="8">
    <source>
        <dbReference type="Google" id="ProtNLM"/>
    </source>
</evidence>
<dbReference type="InterPro" id="IPR014014">
    <property type="entry name" value="RNA_helicase_DEAD_Q_motif"/>
</dbReference>
<accession>X1QFI4</accession>
<dbReference type="CDD" id="cd00268">
    <property type="entry name" value="DEADc"/>
    <property type="match status" value="1"/>
</dbReference>
<dbReference type="InterPro" id="IPR014001">
    <property type="entry name" value="Helicase_ATP-bd"/>
</dbReference>
<feature type="non-terminal residue" evidence="7">
    <location>
        <position position="252"/>
    </location>
</feature>
<name>X1QFI4_9ZZZZ</name>
<evidence type="ECO:0000256" key="3">
    <source>
        <dbReference type="ARBA" id="ARBA00022806"/>
    </source>
</evidence>
<proteinExistence type="predicted"/>
<dbReference type="InterPro" id="IPR027417">
    <property type="entry name" value="P-loop_NTPase"/>
</dbReference>
<protein>
    <recommendedName>
        <fullName evidence="8">Helicase ATP-binding domain-containing protein</fullName>
    </recommendedName>
</protein>
<keyword evidence="1" id="KW-0547">Nucleotide-binding</keyword>
<dbReference type="InterPro" id="IPR050079">
    <property type="entry name" value="DEAD_box_RNA_helicase"/>
</dbReference>
<evidence type="ECO:0000259" key="5">
    <source>
        <dbReference type="PROSITE" id="PS51192"/>
    </source>
</evidence>